<keyword evidence="1" id="KW-0732">Signal</keyword>
<protein>
    <submittedName>
        <fullName evidence="2">Uncharacterized protein</fullName>
    </submittedName>
</protein>
<sequence>MIKVLIRRLVAWCWLSRLLPAWSGAQNGSAVAGGYIEVHQVVVTLQQSQSQADSSRHLEQEARLLASLDRSKGAWTESHGRHRLLSALHGFTRYEERQRAELGRLRRLLKGVSKAQRAFLDHHVAYWAKFDRVQDALAANQQLCNDIVASALDYYRVDSSELRAFIHDAEARGHVADKTAVSQALKHIVRDWTSHGHAERSLPFACMLDTADNLFPARLAASEPVRVLLPGAGLARLGHQLDRLGGFQVTVNEWSMFVNVVYRFLDKHGLYPNHHSLHPFVDAWSHHATDADMLRKLSFPDHALNPRSVLLVEGDFTTVFAHQDAHYHLLLTYFFIDTARNLMAYLDTIKKLLKPGGYWLNLGPLLYGTAPMVQLSLEDIITVTKAMGFDFVPTDDKCGPLTFQDSTVRSVEANYGFDNKALTKHSYNAQFWVAKKL</sequence>
<dbReference type="PANTHER" id="PTHR12303">
    <property type="entry name" value="CARNOSINE N-METHYLTRANSFERASE"/>
    <property type="match status" value="1"/>
</dbReference>
<reference evidence="2 3" key="1">
    <citation type="submission" date="2017-06" db="EMBL/GenBank/DDBJ databases">
        <title>Ant-infecting Ophiocordyceps genomes reveal a high diversity of potential behavioral manipulation genes and a possible major role for enterotoxins.</title>
        <authorList>
            <person name="De Bekker C."/>
            <person name="Evans H.C."/>
            <person name="Brachmann A."/>
            <person name="Hughes D.P."/>
        </authorList>
    </citation>
    <scope>NUCLEOTIDE SEQUENCE [LARGE SCALE GENOMIC DNA]</scope>
    <source>
        <strain evidence="2 3">1348a</strain>
    </source>
</reference>
<dbReference type="PANTHER" id="PTHR12303:SF13">
    <property type="match status" value="1"/>
</dbReference>
<feature type="signal peptide" evidence="1">
    <location>
        <begin position="1"/>
        <end position="25"/>
    </location>
</feature>
<dbReference type="Gene3D" id="3.40.50.150">
    <property type="entry name" value="Vaccinia Virus protein VP39"/>
    <property type="match status" value="1"/>
</dbReference>
<dbReference type="GO" id="GO:0008757">
    <property type="term" value="F:S-adenosylmethionine-dependent methyltransferase activity"/>
    <property type="evidence" value="ECO:0007669"/>
    <property type="project" value="InterPro"/>
</dbReference>
<evidence type="ECO:0000313" key="3">
    <source>
        <dbReference type="Proteomes" id="UP000224854"/>
    </source>
</evidence>
<gene>
    <name evidence="2" type="ORF">CDD82_7673</name>
</gene>
<keyword evidence="3" id="KW-1185">Reference proteome</keyword>
<dbReference type="SMART" id="SM01296">
    <property type="entry name" value="N2227"/>
    <property type="match status" value="1"/>
</dbReference>
<dbReference type="SUPFAM" id="SSF53335">
    <property type="entry name" value="S-adenosyl-L-methionine-dependent methyltransferases"/>
    <property type="match status" value="1"/>
</dbReference>
<evidence type="ECO:0000313" key="2">
    <source>
        <dbReference type="EMBL" id="PHH69554.1"/>
    </source>
</evidence>
<dbReference type="OrthoDB" id="978at2759"/>
<organism evidence="2 3">
    <name type="scientific">Ophiocordyceps australis</name>
    <dbReference type="NCBI Taxonomy" id="1399860"/>
    <lineage>
        <taxon>Eukaryota</taxon>
        <taxon>Fungi</taxon>
        <taxon>Dikarya</taxon>
        <taxon>Ascomycota</taxon>
        <taxon>Pezizomycotina</taxon>
        <taxon>Sordariomycetes</taxon>
        <taxon>Hypocreomycetidae</taxon>
        <taxon>Hypocreales</taxon>
        <taxon>Ophiocordycipitaceae</taxon>
        <taxon>Ophiocordyceps</taxon>
    </lineage>
</organism>
<dbReference type="AlphaFoldDB" id="A0A2C5YRA3"/>
<comment type="caution">
    <text evidence="2">The sequence shown here is derived from an EMBL/GenBank/DDBJ whole genome shotgun (WGS) entry which is preliminary data.</text>
</comment>
<dbReference type="InterPro" id="IPR012901">
    <property type="entry name" value="CARME"/>
</dbReference>
<accession>A0A2C5YRA3</accession>
<dbReference type="EMBL" id="NJEU01000919">
    <property type="protein sequence ID" value="PHH69554.1"/>
    <property type="molecule type" value="Genomic_DNA"/>
</dbReference>
<proteinExistence type="predicted"/>
<dbReference type="Pfam" id="PF07942">
    <property type="entry name" value="CARME"/>
    <property type="match status" value="1"/>
</dbReference>
<evidence type="ECO:0000256" key="1">
    <source>
        <dbReference type="SAM" id="SignalP"/>
    </source>
</evidence>
<name>A0A2C5YRA3_9HYPO</name>
<dbReference type="InterPro" id="IPR029063">
    <property type="entry name" value="SAM-dependent_MTases_sf"/>
</dbReference>
<feature type="chain" id="PRO_5012722313" evidence="1">
    <location>
        <begin position="26"/>
        <end position="437"/>
    </location>
</feature>
<dbReference type="Proteomes" id="UP000224854">
    <property type="component" value="Unassembled WGS sequence"/>
</dbReference>